<keyword evidence="3" id="KW-1185">Reference proteome</keyword>
<dbReference type="Pfam" id="PF00078">
    <property type="entry name" value="RVT_1"/>
    <property type="match status" value="1"/>
</dbReference>
<evidence type="ECO:0000313" key="4">
    <source>
        <dbReference type="RefSeq" id="XP_040966269.1"/>
    </source>
</evidence>
<evidence type="ECO:0000313" key="3">
    <source>
        <dbReference type="Proteomes" id="UP000818029"/>
    </source>
</evidence>
<dbReference type="InterPro" id="IPR005135">
    <property type="entry name" value="Endo/exonuclease/phosphatase"/>
</dbReference>
<protein>
    <recommendedName>
        <fullName evidence="5">Reverse transcriptase</fullName>
    </recommendedName>
</protein>
<feature type="domain" description="Reverse transcriptase" evidence="1">
    <location>
        <begin position="397"/>
        <end position="532"/>
    </location>
</feature>
<dbReference type="InterPro" id="IPR000477">
    <property type="entry name" value="RT_dom"/>
</dbReference>
<sequence length="546" mass="63503">MSIICWNCRGVGNPATVRDLKQLLVANDPNIIFFCETKINANKFDSIRRKCRMEGCLAVKVEGKSGGLVMMWKDSKMVEIQTYCSNHINSLIHVENDSPICFTGFYGNTDPNKRQCSWNMLRRVGKSVKEKWIIWGDFNAILDEAKKEGARRKSTVLMEDFHLVADELSMVDLKMDNGWFTWVNNKEGIARVKEILDRFLMSTNDVNSFPFLETRAIRNEEAKMIIKEAWQSGTQETMEKIMNVFKELGRWRYMKLKQMHNQIGSLQAKINKIIDGQGSNYEGNKLKAMRLKLGNLLDTEEKYWAQRSREEKNNIARPKDINGFWRENTVDICKAINEYFQLLFKSNLNSNNVLNLDYIERCILGEENDKLLKDFMDSEIKEACSQMDPRKALRIDRVIYKIVTKVLANRMRETLPLCISQNQSAFVSRRMMVYDNILIAHELVHYLQSGKNGSNKGFVIKLDMSKAYDRVEWNFIEEVMKKMGYADEWVTKIMRCVRLVRYVVKYNAILSETIVPERGLRQTDPLSLSFFILHGSIFKAVNSCSE</sequence>
<dbReference type="SUPFAM" id="SSF56219">
    <property type="entry name" value="DNase I-like"/>
    <property type="match status" value="1"/>
</dbReference>
<reference evidence="4" key="1">
    <citation type="submission" date="2025-08" db="UniProtKB">
        <authorList>
            <consortium name="RefSeq"/>
        </authorList>
    </citation>
    <scope>IDENTIFICATION</scope>
</reference>
<dbReference type="Proteomes" id="UP000818029">
    <property type="component" value="Unplaced"/>
</dbReference>
<feature type="domain" description="Endonuclease/exonuclease/phosphatase" evidence="2">
    <location>
        <begin position="6"/>
        <end position="203"/>
    </location>
</feature>
<gene>
    <name evidence="4" type="primary">LOC121226331</name>
</gene>
<evidence type="ECO:0000259" key="2">
    <source>
        <dbReference type="Pfam" id="PF03372"/>
    </source>
</evidence>
<dbReference type="GeneID" id="121226331"/>
<dbReference type="PANTHER" id="PTHR35218">
    <property type="entry name" value="RNASE H DOMAIN-CONTAINING PROTEIN"/>
    <property type="match status" value="1"/>
</dbReference>
<dbReference type="Pfam" id="PF03372">
    <property type="entry name" value="Exo_endo_phos"/>
    <property type="match status" value="1"/>
</dbReference>
<accession>A0ABM3BGU6</accession>
<evidence type="ECO:0008006" key="5">
    <source>
        <dbReference type="Google" id="ProtNLM"/>
    </source>
</evidence>
<evidence type="ECO:0000259" key="1">
    <source>
        <dbReference type="Pfam" id="PF00078"/>
    </source>
</evidence>
<proteinExistence type="predicted"/>
<name>A0ABM3BGU6_GOSHI</name>
<dbReference type="InterPro" id="IPR036691">
    <property type="entry name" value="Endo/exonu/phosph_ase_sf"/>
</dbReference>
<dbReference type="RefSeq" id="XP_040966269.1">
    <property type="nucleotide sequence ID" value="XM_041110335.1"/>
</dbReference>
<dbReference type="PANTHER" id="PTHR35218:SF9">
    <property type="entry name" value="ENDONUCLEASE_EXONUCLEASE_PHOSPHATASE DOMAIN-CONTAINING PROTEIN"/>
    <property type="match status" value="1"/>
</dbReference>
<organism evidence="3 4">
    <name type="scientific">Gossypium hirsutum</name>
    <name type="common">Upland cotton</name>
    <name type="synonym">Gossypium mexicanum</name>
    <dbReference type="NCBI Taxonomy" id="3635"/>
    <lineage>
        <taxon>Eukaryota</taxon>
        <taxon>Viridiplantae</taxon>
        <taxon>Streptophyta</taxon>
        <taxon>Embryophyta</taxon>
        <taxon>Tracheophyta</taxon>
        <taxon>Spermatophyta</taxon>
        <taxon>Magnoliopsida</taxon>
        <taxon>eudicotyledons</taxon>
        <taxon>Gunneridae</taxon>
        <taxon>Pentapetalae</taxon>
        <taxon>rosids</taxon>
        <taxon>malvids</taxon>
        <taxon>Malvales</taxon>
        <taxon>Malvaceae</taxon>
        <taxon>Malvoideae</taxon>
        <taxon>Gossypium</taxon>
    </lineage>
</organism>
<dbReference type="Gene3D" id="3.60.10.10">
    <property type="entry name" value="Endonuclease/exonuclease/phosphatase"/>
    <property type="match status" value="1"/>
</dbReference>